<dbReference type="InterPro" id="IPR024169">
    <property type="entry name" value="SP_NH2Trfase/AEP_transaminase"/>
</dbReference>
<comment type="cofactor">
    <cofactor evidence="1 10">
        <name>pyridoxal 5'-phosphate</name>
        <dbReference type="ChEBI" id="CHEBI:597326"/>
    </cofactor>
</comment>
<evidence type="ECO:0000313" key="12">
    <source>
        <dbReference type="EMBL" id="HDX31101.1"/>
    </source>
</evidence>
<dbReference type="PANTHER" id="PTHR42778">
    <property type="entry name" value="2-AMINOETHYLPHOSPHONATE--PYRUVATE TRANSAMINASE"/>
    <property type="match status" value="1"/>
</dbReference>
<evidence type="ECO:0000256" key="4">
    <source>
        <dbReference type="ARBA" id="ARBA00022898"/>
    </source>
</evidence>
<dbReference type="Gene3D" id="3.90.1150.10">
    <property type="entry name" value="Aspartate Aminotransferase, domain 1"/>
    <property type="match status" value="1"/>
</dbReference>
<keyword evidence="5 12" id="KW-0670">Pyruvate</keyword>
<dbReference type="HAMAP" id="MF_01376">
    <property type="entry name" value="PhnW_aminotrans_5"/>
    <property type="match status" value="1"/>
</dbReference>
<organism evidence="12">
    <name type="scientific">Caldilinea aerophila</name>
    <dbReference type="NCBI Taxonomy" id="133453"/>
    <lineage>
        <taxon>Bacteria</taxon>
        <taxon>Bacillati</taxon>
        <taxon>Chloroflexota</taxon>
        <taxon>Caldilineae</taxon>
        <taxon>Caldilineales</taxon>
        <taxon>Caldilineaceae</taxon>
        <taxon>Caldilinea</taxon>
    </lineage>
</organism>
<gene>
    <name evidence="12" type="ORF">ENQ20_06350</name>
</gene>
<dbReference type="SUPFAM" id="SSF53383">
    <property type="entry name" value="PLP-dependent transferases"/>
    <property type="match status" value="1"/>
</dbReference>
<sequence length="376" mass="41364">MTIGSWNAFWKDKALFTPGPLTTSRTVKQAMLRDLGSRDQEFIALVADVRRRLVRLADADPDLYTAVLMQGSGTFAIEAVIGSVIPPHGRLLVLVNGAYGERMVQIARRLSIDVVEVRSFENAPVDVNALAATLAQDNAITHVAVVHCETTTGVMNPIDAVGTVTARFGRSLIVDAMSSFGAYPVDLAGWGVDYLISSANKCIEGVPGFAFVLARIAALQATRGYARSISLDLLAQYEGLERDGQFRFTPPVHAILAFHQALVELEAEGGVVGRGARYRRNYETTLRGMMALGFRPYVPEAYRSYIITSFYYPAHPNFDFQRFYHLLSERGCVIYPGKLSHADCFRIGHIGRLEIADVENLLCAVRAALSEMEIQL</sequence>
<evidence type="ECO:0000256" key="3">
    <source>
        <dbReference type="ARBA" id="ARBA00022679"/>
    </source>
</evidence>
<keyword evidence="4 10" id="KW-0663">Pyridoxal phosphate</keyword>
<keyword evidence="3 12" id="KW-0808">Transferase</keyword>
<evidence type="ECO:0000256" key="2">
    <source>
        <dbReference type="ARBA" id="ARBA00022576"/>
    </source>
</evidence>
<reference evidence="12" key="1">
    <citation type="journal article" date="2020" name="mSystems">
        <title>Genome- and Community-Level Interaction Insights into Carbon Utilization and Element Cycling Functions of Hydrothermarchaeota in Hydrothermal Sediment.</title>
        <authorList>
            <person name="Zhou Z."/>
            <person name="Liu Y."/>
            <person name="Xu W."/>
            <person name="Pan J."/>
            <person name="Luo Z.H."/>
            <person name="Li M."/>
        </authorList>
    </citation>
    <scope>NUCLEOTIDE SEQUENCE [LARGE SCALE GENOMIC DNA]</scope>
    <source>
        <strain evidence="12">SpSt-289</strain>
    </source>
</reference>
<dbReference type="InterPro" id="IPR015421">
    <property type="entry name" value="PyrdxlP-dep_Trfase_major"/>
</dbReference>
<evidence type="ECO:0000256" key="6">
    <source>
        <dbReference type="ARBA" id="ARBA00044521"/>
    </source>
</evidence>
<evidence type="ECO:0000256" key="8">
    <source>
        <dbReference type="NCBIfam" id="TIGR02326"/>
    </source>
</evidence>
<dbReference type="PIRSF" id="PIRSF000524">
    <property type="entry name" value="SPT"/>
    <property type="match status" value="1"/>
</dbReference>
<dbReference type="GO" id="GO:0019700">
    <property type="term" value="P:organic phosphonate catabolic process"/>
    <property type="evidence" value="ECO:0007669"/>
    <property type="project" value="UniProtKB-UniRule"/>
</dbReference>
<dbReference type="AlphaFoldDB" id="A0A7C1JGY0"/>
<dbReference type="NCBIfam" id="TIGR03301">
    <property type="entry name" value="PhnW-AepZ"/>
    <property type="match status" value="1"/>
</dbReference>
<comment type="caution">
    <text evidence="12">The sequence shown here is derived from an EMBL/GenBank/DDBJ whole genome shotgun (WGS) entry which is preliminary data.</text>
</comment>
<dbReference type="InterPro" id="IPR015422">
    <property type="entry name" value="PyrdxlP-dep_Trfase_small"/>
</dbReference>
<protein>
    <recommendedName>
        <fullName evidence="6 8">2-aminoethylphosphonate--pyruvate transaminase</fullName>
        <ecNumber evidence="6 8">2.6.1.37</ecNumber>
    </recommendedName>
</protein>
<evidence type="ECO:0000256" key="1">
    <source>
        <dbReference type="ARBA" id="ARBA00001933"/>
    </source>
</evidence>
<dbReference type="InterPro" id="IPR000192">
    <property type="entry name" value="Aminotrans_V_dom"/>
</dbReference>
<evidence type="ECO:0000256" key="9">
    <source>
        <dbReference type="PIRSR" id="PIRSR000524-1"/>
    </source>
</evidence>
<dbReference type="InterPro" id="IPR012703">
    <property type="entry name" value="NH2EtPonate_pyrv_transaminase"/>
</dbReference>
<feature type="domain" description="Aminotransferase class V" evidence="11">
    <location>
        <begin position="30"/>
        <end position="337"/>
    </location>
</feature>
<name>A0A7C1JGY0_9CHLR</name>
<dbReference type="EMBL" id="DSMG01000071">
    <property type="protein sequence ID" value="HDX31101.1"/>
    <property type="molecule type" value="Genomic_DNA"/>
</dbReference>
<feature type="binding site" evidence="9">
    <location>
        <position position="346"/>
    </location>
    <ligand>
        <name>substrate</name>
    </ligand>
</feature>
<dbReference type="NCBIfam" id="NF010006">
    <property type="entry name" value="PRK13479.1"/>
    <property type="match status" value="1"/>
</dbReference>
<dbReference type="Pfam" id="PF00266">
    <property type="entry name" value="Aminotran_5"/>
    <property type="match status" value="1"/>
</dbReference>
<dbReference type="EC" id="2.6.1.37" evidence="6 8"/>
<keyword evidence="2 12" id="KW-0032">Aminotransferase</keyword>
<evidence type="ECO:0000256" key="5">
    <source>
        <dbReference type="ARBA" id="ARBA00023317"/>
    </source>
</evidence>
<evidence type="ECO:0000256" key="7">
    <source>
        <dbReference type="ARBA" id="ARBA00049460"/>
    </source>
</evidence>
<accession>A0A7C1JGY0</accession>
<dbReference type="GO" id="GO:0047304">
    <property type="term" value="F:2-aminoethylphosphonate-pyruvate transaminase activity"/>
    <property type="evidence" value="ECO:0007669"/>
    <property type="project" value="UniProtKB-UniRule"/>
</dbReference>
<comment type="catalytic activity">
    <reaction evidence="7">
        <text>(2-aminoethyl)phosphonate + pyruvate = phosphonoacetaldehyde + L-alanine</text>
        <dbReference type="Rhea" id="RHEA:17021"/>
        <dbReference type="ChEBI" id="CHEBI:15361"/>
        <dbReference type="ChEBI" id="CHEBI:57418"/>
        <dbReference type="ChEBI" id="CHEBI:57972"/>
        <dbReference type="ChEBI" id="CHEBI:58383"/>
        <dbReference type="EC" id="2.6.1.37"/>
    </reaction>
</comment>
<dbReference type="NCBIfam" id="TIGR02326">
    <property type="entry name" value="transamin_PhnW"/>
    <property type="match status" value="1"/>
</dbReference>
<dbReference type="InterPro" id="IPR015424">
    <property type="entry name" value="PyrdxlP-dep_Trfase"/>
</dbReference>
<proteinExistence type="inferred from homology"/>
<dbReference type="Gene3D" id="3.40.640.10">
    <property type="entry name" value="Type I PLP-dependent aspartate aminotransferase-like (Major domain)"/>
    <property type="match status" value="1"/>
</dbReference>
<feature type="modified residue" description="N6-(pyridoxal phosphate)lysine" evidence="10">
    <location>
        <position position="201"/>
    </location>
</feature>
<evidence type="ECO:0000256" key="10">
    <source>
        <dbReference type="PIRSR" id="PIRSR000524-50"/>
    </source>
</evidence>
<dbReference type="PANTHER" id="PTHR42778:SF1">
    <property type="entry name" value="2-AMINOETHYLPHOSPHONATE--PYRUVATE TRANSAMINASE"/>
    <property type="match status" value="1"/>
</dbReference>
<evidence type="ECO:0000259" key="11">
    <source>
        <dbReference type="Pfam" id="PF00266"/>
    </source>
</evidence>